<feature type="region of interest" description="Disordered" evidence="1">
    <location>
        <begin position="110"/>
        <end position="131"/>
    </location>
</feature>
<dbReference type="Proteomes" id="UP000001514">
    <property type="component" value="Unassembled WGS sequence"/>
</dbReference>
<dbReference type="PRINTS" id="PR00625">
    <property type="entry name" value="JDOMAIN"/>
</dbReference>
<dbReference type="HOGENOM" id="CLU_1505922_0_0_1"/>
<sequence>MGISSPALAGIEYSRSSFIMGDKLQASSSGSSSRRNSGRRMVVAAQSAAIDSHFVLGLDYSASKQEIKRAYRNLALQYHPDVCKGTGNEHVFTQINLAYECLMSESQSQQKLQENSRVDPNSKARSAGSMEDEWLSEGYTFEEIFGKSPCYQTVDESLFREVEERPRRKVKKSSSREDW</sequence>
<dbReference type="OrthoDB" id="552049at2759"/>
<evidence type="ECO:0000313" key="4">
    <source>
        <dbReference type="Proteomes" id="UP000001514"/>
    </source>
</evidence>
<dbReference type="eggNOG" id="KOG0714">
    <property type="taxonomic scope" value="Eukaryota"/>
</dbReference>
<dbReference type="PROSITE" id="PS50076">
    <property type="entry name" value="DNAJ_2"/>
    <property type="match status" value="1"/>
</dbReference>
<feature type="domain" description="J" evidence="2">
    <location>
        <begin position="51"/>
        <end position="116"/>
    </location>
</feature>
<dbReference type="SUPFAM" id="SSF46565">
    <property type="entry name" value="Chaperone J-domain"/>
    <property type="match status" value="1"/>
</dbReference>
<dbReference type="PANTHER" id="PTHR43096:SF58">
    <property type="entry name" value="CHAPERONE DNAJ-DOMAIN SUPERFAMILY PROTEIN"/>
    <property type="match status" value="1"/>
</dbReference>
<dbReference type="InParanoid" id="D8RYC1"/>
<dbReference type="Gramene" id="EFJ23072">
    <property type="protein sequence ID" value="EFJ23072"/>
    <property type="gene ID" value="SELMODRAFT_416181"/>
</dbReference>
<evidence type="ECO:0000256" key="1">
    <source>
        <dbReference type="SAM" id="MobiDB-lite"/>
    </source>
</evidence>
<dbReference type="SMART" id="SM00271">
    <property type="entry name" value="DnaJ"/>
    <property type="match status" value="1"/>
</dbReference>
<dbReference type="STRING" id="88036.D8RYC1"/>
<evidence type="ECO:0000313" key="3">
    <source>
        <dbReference type="EMBL" id="EFJ23072.1"/>
    </source>
</evidence>
<keyword evidence="4" id="KW-1185">Reference proteome</keyword>
<dbReference type="InterPro" id="IPR036869">
    <property type="entry name" value="J_dom_sf"/>
</dbReference>
<proteinExistence type="predicted"/>
<dbReference type="EMBL" id="GL377594">
    <property type="protein sequence ID" value="EFJ23072.1"/>
    <property type="molecule type" value="Genomic_DNA"/>
</dbReference>
<dbReference type="InterPro" id="IPR001623">
    <property type="entry name" value="DnaJ_domain"/>
</dbReference>
<organism evidence="4">
    <name type="scientific">Selaginella moellendorffii</name>
    <name type="common">Spikemoss</name>
    <dbReference type="NCBI Taxonomy" id="88036"/>
    <lineage>
        <taxon>Eukaryota</taxon>
        <taxon>Viridiplantae</taxon>
        <taxon>Streptophyta</taxon>
        <taxon>Embryophyta</taxon>
        <taxon>Tracheophyta</taxon>
        <taxon>Lycopodiopsida</taxon>
        <taxon>Selaginellales</taxon>
        <taxon>Selaginellaceae</taxon>
        <taxon>Selaginella</taxon>
    </lineage>
</organism>
<dbReference type="AlphaFoldDB" id="D8RYC1"/>
<dbReference type="Gene3D" id="1.10.287.110">
    <property type="entry name" value="DnaJ domain"/>
    <property type="match status" value="1"/>
</dbReference>
<evidence type="ECO:0000259" key="2">
    <source>
        <dbReference type="PROSITE" id="PS50076"/>
    </source>
</evidence>
<dbReference type="CDD" id="cd06257">
    <property type="entry name" value="DnaJ"/>
    <property type="match status" value="1"/>
</dbReference>
<name>D8RYC1_SELML</name>
<protein>
    <recommendedName>
        <fullName evidence="2">J domain-containing protein</fullName>
    </recommendedName>
</protein>
<reference evidence="3 4" key="1">
    <citation type="journal article" date="2011" name="Science">
        <title>The Selaginella genome identifies genetic changes associated with the evolution of vascular plants.</title>
        <authorList>
            <person name="Banks J.A."/>
            <person name="Nishiyama T."/>
            <person name="Hasebe M."/>
            <person name="Bowman J.L."/>
            <person name="Gribskov M."/>
            <person name="dePamphilis C."/>
            <person name="Albert V.A."/>
            <person name="Aono N."/>
            <person name="Aoyama T."/>
            <person name="Ambrose B.A."/>
            <person name="Ashton N.W."/>
            <person name="Axtell M.J."/>
            <person name="Barker E."/>
            <person name="Barker M.S."/>
            <person name="Bennetzen J.L."/>
            <person name="Bonawitz N.D."/>
            <person name="Chapple C."/>
            <person name="Cheng C."/>
            <person name="Correa L.G."/>
            <person name="Dacre M."/>
            <person name="DeBarry J."/>
            <person name="Dreyer I."/>
            <person name="Elias M."/>
            <person name="Engstrom E.M."/>
            <person name="Estelle M."/>
            <person name="Feng L."/>
            <person name="Finet C."/>
            <person name="Floyd S.K."/>
            <person name="Frommer W.B."/>
            <person name="Fujita T."/>
            <person name="Gramzow L."/>
            <person name="Gutensohn M."/>
            <person name="Harholt J."/>
            <person name="Hattori M."/>
            <person name="Heyl A."/>
            <person name="Hirai T."/>
            <person name="Hiwatashi Y."/>
            <person name="Ishikawa M."/>
            <person name="Iwata M."/>
            <person name="Karol K.G."/>
            <person name="Koehler B."/>
            <person name="Kolukisaoglu U."/>
            <person name="Kubo M."/>
            <person name="Kurata T."/>
            <person name="Lalonde S."/>
            <person name="Li K."/>
            <person name="Li Y."/>
            <person name="Litt A."/>
            <person name="Lyons E."/>
            <person name="Manning G."/>
            <person name="Maruyama T."/>
            <person name="Michael T.P."/>
            <person name="Mikami K."/>
            <person name="Miyazaki S."/>
            <person name="Morinaga S."/>
            <person name="Murata T."/>
            <person name="Mueller-Roeber B."/>
            <person name="Nelson D.R."/>
            <person name="Obara M."/>
            <person name="Oguri Y."/>
            <person name="Olmstead R.G."/>
            <person name="Onodera N."/>
            <person name="Petersen B.L."/>
            <person name="Pils B."/>
            <person name="Prigge M."/>
            <person name="Rensing S.A."/>
            <person name="Riano-Pachon D.M."/>
            <person name="Roberts A.W."/>
            <person name="Sato Y."/>
            <person name="Scheller H.V."/>
            <person name="Schulz B."/>
            <person name="Schulz C."/>
            <person name="Shakirov E.V."/>
            <person name="Shibagaki N."/>
            <person name="Shinohara N."/>
            <person name="Shippen D.E."/>
            <person name="Soerensen I."/>
            <person name="Sotooka R."/>
            <person name="Sugimoto N."/>
            <person name="Sugita M."/>
            <person name="Sumikawa N."/>
            <person name="Tanurdzic M."/>
            <person name="Theissen G."/>
            <person name="Ulvskov P."/>
            <person name="Wakazuki S."/>
            <person name="Weng J.K."/>
            <person name="Willats W.W."/>
            <person name="Wipf D."/>
            <person name="Wolf P.G."/>
            <person name="Yang L."/>
            <person name="Zimmer A.D."/>
            <person name="Zhu Q."/>
            <person name="Mitros T."/>
            <person name="Hellsten U."/>
            <person name="Loque D."/>
            <person name="Otillar R."/>
            <person name="Salamov A."/>
            <person name="Schmutz J."/>
            <person name="Shapiro H."/>
            <person name="Lindquist E."/>
            <person name="Lucas S."/>
            <person name="Rokhsar D."/>
            <person name="Grigoriev I.V."/>
        </authorList>
    </citation>
    <scope>NUCLEOTIDE SEQUENCE [LARGE SCALE GENOMIC DNA]</scope>
</reference>
<accession>D8RYC1</accession>
<dbReference type="PANTHER" id="PTHR43096">
    <property type="entry name" value="DNAJ HOMOLOG 1, MITOCHONDRIAL-RELATED"/>
    <property type="match status" value="1"/>
</dbReference>
<gene>
    <name evidence="3" type="ORF">SELMODRAFT_416181</name>
</gene>
<dbReference type="KEGG" id="smo:SELMODRAFT_416181"/>
<dbReference type="Pfam" id="PF00226">
    <property type="entry name" value="DnaJ"/>
    <property type="match status" value="1"/>
</dbReference>